<comment type="subcellular location">
    <subcellularLocation>
        <location evidence="1">Membrane</location>
        <topology evidence="1">Multi-pass membrane protein</topology>
    </subcellularLocation>
</comment>
<dbReference type="AlphaFoldDB" id="C9YFT2"/>
<feature type="transmembrane region" description="Helical" evidence="8">
    <location>
        <begin position="111"/>
        <end position="129"/>
    </location>
</feature>
<evidence type="ECO:0000256" key="8">
    <source>
        <dbReference type="SAM" id="Phobius"/>
    </source>
</evidence>
<evidence type="ECO:0000256" key="3">
    <source>
        <dbReference type="ARBA" id="ARBA00022692"/>
    </source>
</evidence>
<feature type="transmembrane region" description="Helical" evidence="8">
    <location>
        <begin position="135"/>
        <end position="156"/>
    </location>
</feature>
<feature type="transmembrane region" description="Helical" evidence="8">
    <location>
        <begin position="168"/>
        <end position="187"/>
    </location>
</feature>
<reference evidence="10" key="1">
    <citation type="journal article" date="2010" name="Nature">
        <title>The Dynamic genome of Hydra.</title>
        <authorList>
            <person name="Chapman J.A."/>
            <person name="Kirkness E.F."/>
            <person name="Simakov O."/>
            <person name="Hampson S.E."/>
            <person name="Mitros T."/>
            <person name="Weinmaier T."/>
            <person name="Rattei T."/>
            <person name="Balasubramanian P.G."/>
            <person name="Borman J."/>
            <person name="Busam D."/>
            <person name="Disbennett K."/>
            <person name="Pfannkoch C."/>
            <person name="Sumin N."/>
            <person name="Sutton G."/>
            <person name="Viswanathan L."/>
            <person name="Walenz B."/>
            <person name="Goodstein D.M."/>
            <person name="Hellsten U."/>
            <person name="Kawashima T."/>
            <person name="Prochnik S.E."/>
            <person name="Putnam N.H."/>
            <person name="Shu S."/>
            <person name="Blumberg B."/>
            <person name="Dana C.E."/>
            <person name="Gee L."/>
            <person name="Kibler D.F."/>
            <person name="Law L."/>
            <person name="Lindgens D."/>
            <person name="Martinez D.E."/>
            <person name="Peng J."/>
            <person name="Wigge P.A."/>
            <person name="Bertulat B."/>
            <person name="Guder C."/>
            <person name="Nakamura Y."/>
            <person name="Ozbek S."/>
            <person name="Watanabe H."/>
            <person name="Khalturin K."/>
            <person name="Hemmrich G."/>
            <person name="Franke A."/>
            <person name="Augustin R."/>
            <person name="Fraune S."/>
            <person name="Hayakawa E."/>
            <person name="Hayakawa S."/>
            <person name="Hirose M."/>
            <person name="Hwang J."/>
            <person name="Ikeo K."/>
            <person name="Nishimiya-Fujisawa C."/>
            <person name="Ogura A."/>
            <person name="Takahashi T."/>
            <person name="Steinmetz P.R."/>
            <person name="Zhang X."/>
            <person name="Aufschnaiter R."/>
            <person name="Eder M.K."/>
            <person name="Gorny A.K."/>
            <person name="Salvenmoser W."/>
            <person name="Heimberg A.M."/>
            <person name="Wheeler B.M."/>
            <person name="Peterson K.J."/>
            <person name="Boettger A."/>
            <person name="Tischler P."/>
            <person name="Wolf A."/>
            <person name="Gojobori T."/>
            <person name="Remington K.A."/>
            <person name="Strausberg R.L."/>
            <person name="Venter J."/>
            <person name="Technau U."/>
            <person name="Hobmayer B."/>
            <person name="Bosch T.C."/>
            <person name="Holstein T.W."/>
            <person name="Fujisawa T."/>
            <person name="Bode H.R."/>
            <person name="David C.N."/>
            <person name="Rokhsar D.S."/>
            <person name="Steele R.E."/>
        </authorList>
    </citation>
    <scope>NUCLEOTIDE SEQUENCE</scope>
</reference>
<dbReference type="PANTHER" id="PTHR43731:SF14">
    <property type="entry name" value="PRESENILIN-ASSOCIATED RHOMBOID-LIKE PROTEIN, MITOCHONDRIAL"/>
    <property type="match status" value="1"/>
</dbReference>
<evidence type="ECO:0000256" key="7">
    <source>
        <dbReference type="SAM" id="MobiDB-lite"/>
    </source>
</evidence>
<evidence type="ECO:0000256" key="6">
    <source>
        <dbReference type="ARBA" id="ARBA00023136"/>
    </source>
</evidence>
<gene>
    <name evidence="10" type="ORF">Csp_B16320</name>
</gene>
<evidence type="ECO:0000256" key="4">
    <source>
        <dbReference type="ARBA" id="ARBA00022801"/>
    </source>
</evidence>
<comment type="similarity">
    <text evidence="2">Belongs to the peptidase S54 family.</text>
</comment>
<feature type="domain" description="Peptidase S54 rhomboid" evidence="9">
    <location>
        <begin position="70"/>
        <end position="210"/>
    </location>
</feature>
<feature type="compositionally biased region" description="Polar residues" evidence="7">
    <location>
        <begin position="355"/>
        <end position="364"/>
    </location>
</feature>
<feature type="region of interest" description="Disordered" evidence="7">
    <location>
        <begin position="341"/>
        <end position="364"/>
    </location>
</feature>
<evidence type="ECO:0000256" key="1">
    <source>
        <dbReference type="ARBA" id="ARBA00004141"/>
    </source>
</evidence>
<dbReference type="EMBL" id="FN543108">
    <property type="protein sequence ID" value="CBA32895.1"/>
    <property type="molecule type" value="Genomic_DNA"/>
</dbReference>
<dbReference type="Gene3D" id="1.20.1540.10">
    <property type="entry name" value="Rhomboid-like"/>
    <property type="match status" value="1"/>
</dbReference>
<dbReference type="InterPro" id="IPR035952">
    <property type="entry name" value="Rhomboid-like_sf"/>
</dbReference>
<dbReference type="GO" id="GO:0016020">
    <property type="term" value="C:membrane"/>
    <property type="evidence" value="ECO:0007669"/>
    <property type="project" value="UniProtKB-SubCell"/>
</dbReference>
<proteinExistence type="inferred from homology"/>
<keyword evidence="3 8" id="KW-0812">Transmembrane</keyword>
<keyword evidence="6 8" id="KW-0472">Membrane</keyword>
<feature type="transmembrane region" description="Helical" evidence="8">
    <location>
        <begin position="71"/>
        <end position="90"/>
    </location>
</feature>
<dbReference type="InterPro" id="IPR022764">
    <property type="entry name" value="Peptidase_S54_rhomboid_dom"/>
</dbReference>
<dbReference type="GO" id="GO:0004252">
    <property type="term" value="F:serine-type endopeptidase activity"/>
    <property type="evidence" value="ECO:0007669"/>
    <property type="project" value="InterPro"/>
</dbReference>
<evidence type="ECO:0000256" key="5">
    <source>
        <dbReference type="ARBA" id="ARBA00022989"/>
    </source>
</evidence>
<dbReference type="PANTHER" id="PTHR43731">
    <property type="entry name" value="RHOMBOID PROTEASE"/>
    <property type="match status" value="1"/>
</dbReference>
<evidence type="ECO:0000256" key="2">
    <source>
        <dbReference type="ARBA" id="ARBA00009045"/>
    </source>
</evidence>
<sequence>MPFDVSMSPPPALTDLMRAPAREAPVTAGLMVLNVMVFLAIALAGGGWWHAVNGVQLDWGANFAPATQDGQWWRLLSAMFIHFGVWHLAVNMWALWDIGRLLETLLGRWRFAALYLGAGVCGNLLSLVVQGNRAVSGGASGAVFGLYGALLVFLWVERKQVEAGEFRWLFGGALGFSVLMLALGWFMPGIDNAAHGGGLVAGMLWAGFLLQPWTAFSPVAGVRPWLSAVVLISSIALLGLVLPEPAYRLGEEVKVRQSIQRFMSDDERINEHWNVILNDVQNNEASFESIAGRMDAEVVQPYRQSFEALMRASPAGAAPSAATLATLQAYAAQKAYQAQRQADALRNGIKPDAQASENTSHPKP</sequence>
<keyword evidence="4" id="KW-0378">Hydrolase</keyword>
<feature type="transmembrane region" description="Helical" evidence="8">
    <location>
        <begin position="222"/>
        <end position="242"/>
    </location>
</feature>
<protein>
    <recommendedName>
        <fullName evidence="9">Peptidase S54 rhomboid domain-containing protein</fullName>
    </recommendedName>
</protein>
<organism evidence="10">
    <name type="scientific">Curvibacter symbiont subsp. Hydra magnipapillata</name>
    <dbReference type="NCBI Taxonomy" id="667019"/>
    <lineage>
        <taxon>Bacteria</taxon>
        <taxon>Pseudomonadati</taxon>
        <taxon>Pseudomonadota</taxon>
        <taxon>Betaproteobacteria</taxon>
        <taxon>Burkholderiales</taxon>
        <taxon>Comamonadaceae</taxon>
        <taxon>Curvibacter</taxon>
    </lineage>
</organism>
<dbReference type="Pfam" id="PF01694">
    <property type="entry name" value="Rhomboid"/>
    <property type="match status" value="1"/>
</dbReference>
<accession>C9YFT2</accession>
<feature type="transmembrane region" description="Helical" evidence="8">
    <location>
        <begin position="193"/>
        <end position="210"/>
    </location>
</feature>
<name>C9YFT2_CURXX</name>
<evidence type="ECO:0000259" key="9">
    <source>
        <dbReference type="Pfam" id="PF01694"/>
    </source>
</evidence>
<evidence type="ECO:0000313" key="10">
    <source>
        <dbReference type="EMBL" id="CBA32895.1"/>
    </source>
</evidence>
<feature type="transmembrane region" description="Helical" evidence="8">
    <location>
        <begin position="26"/>
        <end position="51"/>
    </location>
</feature>
<keyword evidence="5 8" id="KW-1133">Transmembrane helix</keyword>
<dbReference type="SUPFAM" id="SSF144091">
    <property type="entry name" value="Rhomboid-like"/>
    <property type="match status" value="1"/>
</dbReference>
<dbReference type="InterPro" id="IPR050925">
    <property type="entry name" value="Rhomboid_protease_S54"/>
</dbReference>